<protein>
    <submittedName>
        <fullName evidence="9">FAD-dependent glycerol-3-phosphate dehydrogenase</fullName>
    </submittedName>
</protein>
<dbReference type="RefSeq" id="WP_146884194.1">
    <property type="nucleotide sequence ID" value="NZ_BJXB01000007.1"/>
</dbReference>
<feature type="domain" description="Alpha-glycerophosphate oxidase C-terminal" evidence="8">
    <location>
        <begin position="393"/>
        <end position="480"/>
    </location>
</feature>
<evidence type="ECO:0000256" key="3">
    <source>
        <dbReference type="ARBA" id="ARBA00022630"/>
    </source>
</evidence>
<proteinExistence type="inferred from homology"/>
<evidence type="ECO:0000259" key="7">
    <source>
        <dbReference type="Pfam" id="PF01266"/>
    </source>
</evidence>
<keyword evidence="5" id="KW-0274">FAD</keyword>
<dbReference type="Gene3D" id="3.30.9.10">
    <property type="entry name" value="D-Amino Acid Oxidase, subunit A, domain 2"/>
    <property type="match status" value="1"/>
</dbReference>
<evidence type="ECO:0000256" key="5">
    <source>
        <dbReference type="ARBA" id="ARBA00022827"/>
    </source>
</evidence>
<comment type="cofactor">
    <cofactor evidence="1">
        <name>FAD</name>
        <dbReference type="ChEBI" id="CHEBI:57692"/>
    </cofactor>
</comment>
<evidence type="ECO:0000259" key="8">
    <source>
        <dbReference type="Pfam" id="PF16901"/>
    </source>
</evidence>
<dbReference type="InterPro" id="IPR031656">
    <property type="entry name" value="DAO_C"/>
</dbReference>
<comment type="similarity">
    <text evidence="2">Belongs to the FAD-dependent glycerol-3-phosphate dehydrogenase family.</text>
</comment>
<accession>A0A511N1R1</accession>
<evidence type="ECO:0000256" key="4">
    <source>
        <dbReference type="ARBA" id="ARBA00022798"/>
    </source>
</evidence>
<dbReference type="GO" id="GO:0046168">
    <property type="term" value="P:glycerol-3-phosphate catabolic process"/>
    <property type="evidence" value="ECO:0007669"/>
    <property type="project" value="TreeGrafter"/>
</dbReference>
<dbReference type="OrthoDB" id="9801699at2"/>
<name>A0A511N1R1_DEIC1</name>
<feature type="domain" description="FAD dependent oxidoreductase" evidence="7">
    <location>
        <begin position="6"/>
        <end position="353"/>
    </location>
</feature>
<dbReference type="Pfam" id="PF01266">
    <property type="entry name" value="DAO"/>
    <property type="match status" value="1"/>
</dbReference>
<dbReference type="GO" id="GO:0004368">
    <property type="term" value="F:glycerol-3-phosphate dehydrogenase (quinone) activity"/>
    <property type="evidence" value="ECO:0007669"/>
    <property type="project" value="InterPro"/>
</dbReference>
<keyword evidence="6" id="KW-0560">Oxidoreductase</keyword>
<dbReference type="AlphaFoldDB" id="A0A511N1R1"/>
<dbReference type="PRINTS" id="PR01001">
    <property type="entry name" value="FADG3PDH"/>
</dbReference>
<dbReference type="EMBL" id="BJXB01000007">
    <property type="protein sequence ID" value="GEM46381.1"/>
    <property type="molecule type" value="Genomic_DNA"/>
</dbReference>
<sequence length="506" mass="56154">MQSTFDLIVIGGGITGAGLFKEATSRGMRVLLLEKEDYAWGTSGRSSKMVHGGLRYLQHGHLKLTRDSVQERERLLQEAPGLIERIGFLMAVYQEKSVNRLLYGAGLGIYDLMAGNWQHTYHHAEDFQLLAPHLRREGLMGGYQYFDAQTDDARLVLRLIQEGSQAGGTAFNRAPVTGLITRQGQVSGVTYHHAGKEHTAHGLVVNATGVQCDHFREALQEKPRLRPLRGSHLVIPHHRLPTLQALAFQHPADGRNVFVHPWHGHVLIGTTDVDHAAPLHLEPHISPEEQQYLLEGARYAFPGVNLQAADITATWAGVRPVVSSGQKDPSKEAREHLITIEKGLTTVTGGKLTTFRLTAQEALCTMGETFKTDFGTPTTRIFDPCAPMANALVSASTLKRLQGYYGAKTEQVLSGNLTPLHGTQYLQAEVQHAATEQVQHLSDLMLRRLRLGFYLPEGGKPLLPGVRDLAQPVLGWSDSRWEQEENAYLELWASHYQKHHETPALH</sequence>
<dbReference type="PANTHER" id="PTHR11985">
    <property type="entry name" value="GLYCEROL-3-PHOSPHATE DEHYDROGENASE"/>
    <property type="match status" value="1"/>
</dbReference>
<evidence type="ECO:0000256" key="6">
    <source>
        <dbReference type="ARBA" id="ARBA00023002"/>
    </source>
</evidence>
<dbReference type="InterPro" id="IPR038299">
    <property type="entry name" value="DAO_C_sf"/>
</dbReference>
<dbReference type="InterPro" id="IPR006076">
    <property type="entry name" value="FAD-dep_OxRdtase"/>
</dbReference>
<dbReference type="PANTHER" id="PTHR11985:SF35">
    <property type="entry name" value="ANAEROBIC GLYCEROL-3-PHOSPHATE DEHYDROGENASE SUBUNIT A"/>
    <property type="match status" value="1"/>
</dbReference>
<evidence type="ECO:0000256" key="1">
    <source>
        <dbReference type="ARBA" id="ARBA00001974"/>
    </source>
</evidence>
<keyword evidence="10" id="KW-1185">Reference proteome</keyword>
<dbReference type="Proteomes" id="UP000321306">
    <property type="component" value="Unassembled WGS sequence"/>
</dbReference>
<evidence type="ECO:0000313" key="10">
    <source>
        <dbReference type="Proteomes" id="UP000321306"/>
    </source>
</evidence>
<dbReference type="SUPFAM" id="SSF51905">
    <property type="entry name" value="FAD/NAD(P)-binding domain"/>
    <property type="match status" value="1"/>
</dbReference>
<evidence type="ECO:0000313" key="9">
    <source>
        <dbReference type="EMBL" id="GEM46381.1"/>
    </source>
</evidence>
<keyword evidence="3" id="KW-0285">Flavoprotein</keyword>
<evidence type="ECO:0000256" key="2">
    <source>
        <dbReference type="ARBA" id="ARBA00007330"/>
    </source>
</evidence>
<gene>
    <name evidence="9" type="ORF">DC3_20160</name>
</gene>
<reference evidence="9 10" key="1">
    <citation type="submission" date="2019-07" db="EMBL/GenBank/DDBJ databases">
        <title>Whole genome shotgun sequence of Deinococcus cellulosilyticus NBRC 106333.</title>
        <authorList>
            <person name="Hosoyama A."/>
            <person name="Uohara A."/>
            <person name="Ohji S."/>
            <person name="Ichikawa N."/>
        </authorList>
    </citation>
    <scope>NUCLEOTIDE SEQUENCE [LARGE SCALE GENOMIC DNA]</scope>
    <source>
        <strain evidence="9 10">NBRC 106333</strain>
    </source>
</reference>
<comment type="caution">
    <text evidence="9">The sequence shown here is derived from an EMBL/GenBank/DDBJ whole genome shotgun (WGS) entry which is preliminary data.</text>
</comment>
<dbReference type="Gene3D" id="1.10.8.870">
    <property type="entry name" value="Alpha-glycerophosphate oxidase, cap domain"/>
    <property type="match status" value="1"/>
</dbReference>
<dbReference type="InterPro" id="IPR036188">
    <property type="entry name" value="FAD/NAD-bd_sf"/>
</dbReference>
<dbReference type="GO" id="GO:0006071">
    <property type="term" value="P:glycerol metabolic process"/>
    <property type="evidence" value="ECO:0007669"/>
    <property type="project" value="UniProtKB-KW"/>
</dbReference>
<dbReference type="InterPro" id="IPR000447">
    <property type="entry name" value="G3P_DH_FAD-dep"/>
</dbReference>
<dbReference type="Pfam" id="PF16901">
    <property type="entry name" value="DAO_C"/>
    <property type="match status" value="1"/>
</dbReference>
<keyword evidence="4" id="KW-0319">Glycerol metabolism</keyword>
<dbReference type="Gene3D" id="3.50.50.60">
    <property type="entry name" value="FAD/NAD(P)-binding domain"/>
    <property type="match status" value="1"/>
</dbReference>
<organism evidence="9 10">
    <name type="scientific">Deinococcus cellulosilyticus (strain DSM 18568 / NBRC 106333 / KACC 11606 / 5516J-15)</name>
    <dbReference type="NCBI Taxonomy" id="1223518"/>
    <lineage>
        <taxon>Bacteria</taxon>
        <taxon>Thermotogati</taxon>
        <taxon>Deinococcota</taxon>
        <taxon>Deinococci</taxon>
        <taxon>Deinococcales</taxon>
        <taxon>Deinococcaceae</taxon>
        <taxon>Deinococcus</taxon>
    </lineage>
</organism>